<dbReference type="EMBL" id="GBXM01085734">
    <property type="protein sequence ID" value="JAH22843.1"/>
    <property type="molecule type" value="Transcribed_RNA"/>
</dbReference>
<organism evidence="1">
    <name type="scientific">Anguilla anguilla</name>
    <name type="common">European freshwater eel</name>
    <name type="synonym">Muraena anguilla</name>
    <dbReference type="NCBI Taxonomy" id="7936"/>
    <lineage>
        <taxon>Eukaryota</taxon>
        <taxon>Metazoa</taxon>
        <taxon>Chordata</taxon>
        <taxon>Craniata</taxon>
        <taxon>Vertebrata</taxon>
        <taxon>Euteleostomi</taxon>
        <taxon>Actinopterygii</taxon>
        <taxon>Neopterygii</taxon>
        <taxon>Teleostei</taxon>
        <taxon>Anguilliformes</taxon>
        <taxon>Anguillidae</taxon>
        <taxon>Anguilla</taxon>
    </lineage>
</organism>
<proteinExistence type="predicted"/>
<reference evidence="1" key="1">
    <citation type="submission" date="2014-11" db="EMBL/GenBank/DDBJ databases">
        <authorList>
            <person name="Amaro Gonzalez C."/>
        </authorList>
    </citation>
    <scope>NUCLEOTIDE SEQUENCE</scope>
</reference>
<dbReference type="AlphaFoldDB" id="A0A0E9R3E3"/>
<protein>
    <submittedName>
        <fullName evidence="1">Uncharacterized protein</fullName>
    </submittedName>
</protein>
<name>A0A0E9R3E3_ANGAN</name>
<accession>A0A0E9R3E3</accession>
<sequence>MKSERRRKTLALTMLGVGKGGSWFLPKNESLHRTTGFLNSTIVQESQKVEKPQAFDASKVQTF</sequence>
<reference evidence="1" key="2">
    <citation type="journal article" date="2015" name="Fish Shellfish Immunol.">
        <title>Early steps in the European eel (Anguilla anguilla)-Vibrio vulnificus interaction in the gills: Role of the RtxA13 toxin.</title>
        <authorList>
            <person name="Callol A."/>
            <person name="Pajuelo D."/>
            <person name="Ebbesson L."/>
            <person name="Teles M."/>
            <person name="MacKenzie S."/>
            <person name="Amaro C."/>
        </authorList>
    </citation>
    <scope>NUCLEOTIDE SEQUENCE</scope>
</reference>
<evidence type="ECO:0000313" key="1">
    <source>
        <dbReference type="EMBL" id="JAH22843.1"/>
    </source>
</evidence>